<evidence type="ECO:0000313" key="9">
    <source>
        <dbReference type="Proteomes" id="UP001609176"/>
    </source>
</evidence>
<dbReference type="InterPro" id="IPR032687">
    <property type="entry name" value="AraC-type_N"/>
</dbReference>
<dbReference type="Proteomes" id="UP001609175">
    <property type="component" value="Unassembled WGS sequence"/>
</dbReference>
<dbReference type="Pfam" id="PF12625">
    <property type="entry name" value="Arabinose_bd"/>
    <property type="match status" value="1"/>
</dbReference>
<evidence type="ECO:0000313" key="7">
    <source>
        <dbReference type="EMBL" id="MFH5245638.1"/>
    </source>
</evidence>
<protein>
    <submittedName>
        <fullName evidence="6">AraC family transcriptional regulator</fullName>
    </submittedName>
</protein>
<evidence type="ECO:0000313" key="8">
    <source>
        <dbReference type="Proteomes" id="UP001609175"/>
    </source>
</evidence>
<dbReference type="RefSeq" id="WP_395114890.1">
    <property type="nucleotide sequence ID" value="NZ_JBIMSN010000006.1"/>
</dbReference>
<dbReference type="PROSITE" id="PS01124">
    <property type="entry name" value="HTH_ARAC_FAMILY_2"/>
    <property type="match status" value="1"/>
</dbReference>
<evidence type="ECO:0000256" key="1">
    <source>
        <dbReference type="ARBA" id="ARBA00023015"/>
    </source>
</evidence>
<feature type="domain" description="HTH araC/xylS-type" evidence="4">
    <location>
        <begin position="239"/>
        <end position="344"/>
    </location>
</feature>
<evidence type="ECO:0000313" key="5">
    <source>
        <dbReference type="EMBL" id="MFH5209203.1"/>
    </source>
</evidence>
<dbReference type="PANTHER" id="PTHR47894:SF1">
    <property type="entry name" value="HTH-TYPE TRANSCRIPTIONAL REGULATOR VQSM"/>
    <property type="match status" value="1"/>
</dbReference>
<gene>
    <name evidence="7" type="ORF">ACHIPV_27750</name>
    <name evidence="5" type="ORF">ACHIPZ_13510</name>
    <name evidence="6" type="ORF">ACHIRB_01800</name>
</gene>
<dbReference type="InterPro" id="IPR020449">
    <property type="entry name" value="Tscrpt_reg_AraC-type_HTH"/>
</dbReference>
<dbReference type="Proteomes" id="UP001609176">
    <property type="component" value="Unassembled WGS sequence"/>
</dbReference>
<proteinExistence type="predicted"/>
<dbReference type="InterPro" id="IPR009057">
    <property type="entry name" value="Homeodomain-like_sf"/>
</dbReference>
<dbReference type="EMBL" id="JBIMSO010000051">
    <property type="protein sequence ID" value="MFH5209203.1"/>
    <property type="molecule type" value="Genomic_DNA"/>
</dbReference>
<reference evidence="8 9" key="1">
    <citation type="submission" date="2024-10" db="EMBL/GenBank/DDBJ databases">
        <authorList>
            <person name="Riesco R."/>
        </authorList>
    </citation>
    <scope>NUCLEOTIDE SEQUENCE [LARGE SCALE GENOMIC DNA]</scope>
    <source>
        <strain evidence="7 9">NCIMB 15448</strain>
        <strain evidence="5 8">NCIMB 15449</strain>
        <strain evidence="6 10">NCIMB 15450</strain>
    </source>
</reference>
<keyword evidence="2" id="KW-0238">DNA-binding</keyword>
<accession>A0ABW7JX64</accession>
<dbReference type="PANTHER" id="PTHR47894">
    <property type="entry name" value="HTH-TYPE TRANSCRIPTIONAL REGULATOR GADX"/>
    <property type="match status" value="1"/>
</dbReference>
<keyword evidence="10" id="KW-1185">Reference proteome</keyword>
<dbReference type="EMBL" id="JBIMSN010000006">
    <property type="protein sequence ID" value="MFH5227324.1"/>
    <property type="molecule type" value="Genomic_DNA"/>
</dbReference>
<dbReference type="EMBL" id="JBIMSP010000088">
    <property type="protein sequence ID" value="MFH5245638.1"/>
    <property type="molecule type" value="Genomic_DNA"/>
</dbReference>
<evidence type="ECO:0000256" key="2">
    <source>
        <dbReference type="ARBA" id="ARBA00023125"/>
    </source>
</evidence>
<name>A0ABW7JX64_9NOCA</name>
<dbReference type="SMART" id="SM00342">
    <property type="entry name" value="HTH_ARAC"/>
    <property type="match status" value="1"/>
</dbReference>
<evidence type="ECO:0000256" key="3">
    <source>
        <dbReference type="ARBA" id="ARBA00023163"/>
    </source>
</evidence>
<dbReference type="Proteomes" id="UP001609219">
    <property type="component" value="Unassembled WGS sequence"/>
</dbReference>
<evidence type="ECO:0000313" key="10">
    <source>
        <dbReference type="Proteomes" id="UP001609219"/>
    </source>
</evidence>
<dbReference type="PRINTS" id="PR00032">
    <property type="entry name" value="HTHARAC"/>
</dbReference>
<keyword evidence="1" id="KW-0805">Transcription regulation</keyword>
<dbReference type="Gene3D" id="1.10.10.60">
    <property type="entry name" value="Homeodomain-like"/>
    <property type="match status" value="1"/>
</dbReference>
<organism evidence="6 10">
    <name type="scientific">Antrihabitans spumae</name>
    <dbReference type="NCBI Taxonomy" id="3373370"/>
    <lineage>
        <taxon>Bacteria</taxon>
        <taxon>Bacillati</taxon>
        <taxon>Actinomycetota</taxon>
        <taxon>Actinomycetes</taxon>
        <taxon>Mycobacteriales</taxon>
        <taxon>Nocardiaceae</taxon>
        <taxon>Antrihabitans</taxon>
    </lineage>
</organism>
<dbReference type="Pfam" id="PF12833">
    <property type="entry name" value="HTH_18"/>
    <property type="match status" value="1"/>
</dbReference>
<evidence type="ECO:0000259" key="4">
    <source>
        <dbReference type="PROSITE" id="PS01124"/>
    </source>
</evidence>
<keyword evidence="3" id="KW-0804">Transcription</keyword>
<dbReference type="SUPFAM" id="SSF46689">
    <property type="entry name" value="Homeodomain-like"/>
    <property type="match status" value="1"/>
</dbReference>
<dbReference type="InterPro" id="IPR018060">
    <property type="entry name" value="HTH_AraC"/>
</dbReference>
<sequence>MAEVVPIPGVLDWDFPRSVASVALLVRYGRDHGVDQDELLRDTTLTADLLDDPDAQIDARVELAVVRNLVRALGDTPGLGIDVGRRYRVTTFGIFGFACVSSPTLRDAVAMALRYLELSFTFCIPVVELGRDEIVGRLLIDRVPEDVRRFLVERDTAAMFTVLSDLLGASMPLRTVTFSYPAPPSGDDYSAVFGVAATFDRAVNSFTFDPAIFDLELPQANSQTLAMCQAQCGAMVTRRRARTGIAHEVRERLVQVGGASAGIDEVARSLNTSTRTLRRRLTDAGTSYRALLDEVREALAEQMLSTTPLSVSDVAIRLGYSEASTFIYAFKRWKGTTPAAYQRERRRAYVGSVG</sequence>
<comment type="caution">
    <text evidence="6">The sequence shown here is derived from an EMBL/GenBank/DDBJ whole genome shotgun (WGS) entry which is preliminary data.</text>
</comment>
<evidence type="ECO:0000313" key="6">
    <source>
        <dbReference type="EMBL" id="MFH5227324.1"/>
    </source>
</evidence>